<dbReference type="InterPro" id="IPR052568">
    <property type="entry name" value="PKS-FAS_Synthase"/>
</dbReference>
<dbReference type="InterPro" id="IPR018201">
    <property type="entry name" value="Ketoacyl_synth_AS"/>
</dbReference>
<dbReference type="InterPro" id="IPR020841">
    <property type="entry name" value="PKS_Beta-ketoAc_synthase_dom"/>
</dbReference>
<dbReference type="InterPro" id="IPR014030">
    <property type="entry name" value="Ketoacyl_synth_N"/>
</dbReference>
<evidence type="ECO:0000313" key="3">
    <source>
        <dbReference type="EMBL" id="MBR7839710.1"/>
    </source>
</evidence>
<reference evidence="3" key="1">
    <citation type="submission" date="2021-04" db="EMBL/GenBank/DDBJ databases">
        <title>Genome based classification of Actinospica acidithermotolerans sp. nov., an actinobacterium isolated from an Indonesian hot spring.</title>
        <authorList>
            <person name="Kusuma A.B."/>
            <person name="Putra K.E."/>
            <person name="Nafisah S."/>
            <person name="Loh J."/>
            <person name="Nouioui I."/>
            <person name="Goodfellow M."/>
        </authorList>
    </citation>
    <scope>NUCLEOTIDE SEQUENCE</scope>
    <source>
        <strain evidence="3">CSCA 57</strain>
    </source>
</reference>
<dbReference type="SMART" id="SM00825">
    <property type="entry name" value="PKS_KS"/>
    <property type="match status" value="1"/>
</dbReference>
<dbReference type="Gene3D" id="3.40.47.10">
    <property type="match status" value="1"/>
</dbReference>
<sequence length="417" mass="43896">MSPTEAGGPLSVAVVGVASLLPGSQDVRGFWRDVVTGRDLLDEVPPSHWLISDYHDPDPTAADRTYARRGAFLDPFRYDPIRYGTSPAVLSATDTAQLLALPVAERALTDAVGGDPERLAGLDRERAGVIVGTGALELLLQMACRMQRPVWLNALRGSGVAEPLARQICDRIAGHYVPWQEATFPGLLANVVAGRIANRLDLHGTNCAVDAACASSLAALSHAVAELELGRADLMLVGGVDTFNDITMFTCFSKTPALSPTGDCRPFSDRADGTMLGEGLVFFALKRLADAERDGDQVYAVLRGLGSSSDGAGNAIYAPAPQGQARALRRAYDQAGYAPRTVELVEGHGTGTPAGDAAEVAALTEVFGRAERPWCALGSAKSQFGHTKSAAGAVGLLKTVLALHHKVLPPTIKVTRP</sequence>
<keyword evidence="4" id="KW-1185">Reference proteome</keyword>
<dbReference type="InterPro" id="IPR016039">
    <property type="entry name" value="Thiolase-like"/>
</dbReference>
<dbReference type="PANTHER" id="PTHR43074:SF1">
    <property type="entry name" value="BETA-KETOACYL SYNTHASE FAMILY PROTEIN-RELATED"/>
    <property type="match status" value="1"/>
</dbReference>
<evidence type="ECO:0000313" key="4">
    <source>
        <dbReference type="Proteomes" id="UP000675781"/>
    </source>
</evidence>
<dbReference type="InterPro" id="IPR014031">
    <property type="entry name" value="Ketoacyl_synth_C"/>
</dbReference>
<gene>
    <name evidence="3" type="ORF">KDL01_41050</name>
</gene>
<dbReference type="Proteomes" id="UP000675781">
    <property type="component" value="Unassembled WGS sequence"/>
</dbReference>
<dbReference type="AlphaFoldDB" id="A0A941EXJ8"/>
<dbReference type="GO" id="GO:0004315">
    <property type="term" value="F:3-oxoacyl-[acyl-carrier-protein] synthase activity"/>
    <property type="evidence" value="ECO:0007669"/>
    <property type="project" value="InterPro"/>
</dbReference>
<protein>
    <submittedName>
        <fullName evidence="3">Polyketide synthase</fullName>
    </submittedName>
</protein>
<organism evidence="3 4">
    <name type="scientific">Actinospica durhamensis</name>
    <dbReference type="NCBI Taxonomy" id="1508375"/>
    <lineage>
        <taxon>Bacteria</taxon>
        <taxon>Bacillati</taxon>
        <taxon>Actinomycetota</taxon>
        <taxon>Actinomycetes</taxon>
        <taxon>Catenulisporales</taxon>
        <taxon>Actinospicaceae</taxon>
        <taxon>Actinospica</taxon>
    </lineage>
</organism>
<dbReference type="PROSITE" id="PS00606">
    <property type="entry name" value="KS3_1"/>
    <property type="match status" value="1"/>
</dbReference>
<dbReference type="Pfam" id="PF00109">
    <property type="entry name" value="ketoacyl-synt"/>
    <property type="match status" value="1"/>
</dbReference>
<dbReference type="EMBL" id="JAGSOG010000563">
    <property type="protein sequence ID" value="MBR7839710.1"/>
    <property type="molecule type" value="Genomic_DNA"/>
</dbReference>
<evidence type="ECO:0000256" key="1">
    <source>
        <dbReference type="ARBA" id="ARBA00022679"/>
    </source>
</evidence>
<name>A0A941EXJ8_9ACTN</name>
<dbReference type="GO" id="GO:0006633">
    <property type="term" value="P:fatty acid biosynthetic process"/>
    <property type="evidence" value="ECO:0007669"/>
    <property type="project" value="InterPro"/>
</dbReference>
<dbReference type="CDD" id="cd00833">
    <property type="entry name" value="PKS"/>
    <property type="match status" value="1"/>
</dbReference>
<feature type="domain" description="Ketosynthase family 3 (KS3)" evidence="2">
    <location>
        <begin position="9"/>
        <end position="417"/>
    </location>
</feature>
<accession>A0A941EXJ8</accession>
<dbReference type="RefSeq" id="WP_307846809.1">
    <property type="nucleotide sequence ID" value="NZ_JAGSOG010000563.1"/>
</dbReference>
<feature type="non-terminal residue" evidence="3">
    <location>
        <position position="417"/>
    </location>
</feature>
<dbReference type="PANTHER" id="PTHR43074">
    <property type="entry name" value="OMEGA-3 POLYUNSATURATED FATTY ACID SYNTHASE PFAB-RELATED"/>
    <property type="match status" value="1"/>
</dbReference>
<keyword evidence="1" id="KW-0808">Transferase</keyword>
<comment type="caution">
    <text evidence="3">The sequence shown here is derived from an EMBL/GenBank/DDBJ whole genome shotgun (WGS) entry which is preliminary data.</text>
</comment>
<evidence type="ECO:0000259" key="2">
    <source>
        <dbReference type="PROSITE" id="PS52004"/>
    </source>
</evidence>
<dbReference type="PROSITE" id="PS52004">
    <property type="entry name" value="KS3_2"/>
    <property type="match status" value="1"/>
</dbReference>
<proteinExistence type="predicted"/>
<dbReference type="Pfam" id="PF02801">
    <property type="entry name" value="Ketoacyl-synt_C"/>
    <property type="match status" value="1"/>
</dbReference>
<dbReference type="SUPFAM" id="SSF53901">
    <property type="entry name" value="Thiolase-like"/>
    <property type="match status" value="1"/>
</dbReference>